<evidence type="ECO:0000256" key="1">
    <source>
        <dbReference type="SAM" id="MobiDB-lite"/>
    </source>
</evidence>
<name>A0A8D8GN08_CULPI</name>
<reference evidence="2" key="1">
    <citation type="submission" date="2021-05" db="EMBL/GenBank/DDBJ databases">
        <authorList>
            <person name="Alioto T."/>
            <person name="Alioto T."/>
            <person name="Gomez Garrido J."/>
        </authorList>
    </citation>
    <scope>NUCLEOTIDE SEQUENCE</scope>
</reference>
<dbReference type="EMBL" id="HBUE01278408">
    <property type="protein sequence ID" value="CAG6567676.1"/>
    <property type="molecule type" value="Transcribed_RNA"/>
</dbReference>
<organism evidence="2">
    <name type="scientific">Culex pipiens</name>
    <name type="common">House mosquito</name>
    <dbReference type="NCBI Taxonomy" id="7175"/>
    <lineage>
        <taxon>Eukaryota</taxon>
        <taxon>Metazoa</taxon>
        <taxon>Ecdysozoa</taxon>
        <taxon>Arthropoda</taxon>
        <taxon>Hexapoda</taxon>
        <taxon>Insecta</taxon>
        <taxon>Pterygota</taxon>
        <taxon>Neoptera</taxon>
        <taxon>Endopterygota</taxon>
        <taxon>Diptera</taxon>
        <taxon>Nematocera</taxon>
        <taxon>Culicoidea</taxon>
        <taxon>Culicidae</taxon>
        <taxon>Culicinae</taxon>
        <taxon>Culicini</taxon>
        <taxon>Culex</taxon>
        <taxon>Culex</taxon>
    </lineage>
</organism>
<sequence>MQYAQTYHQQKRRKKPGCSKLKLASKSKTNPEAKQKKKQIETNTPSLVGMNVVNLGEQKSCRVKKEEESKLMRKLKKERQKRAKNLYIKKSITSSSKFLLEV</sequence>
<feature type="compositionally biased region" description="Basic and acidic residues" evidence="1">
    <location>
        <begin position="29"/>
        <end position="40"/>
    </location>
</feature>
<dbReference type="EMBL" id="HBUE01278403">
    <property type="protein sequence ID" value="CAG6567668.1"/>
    <property type="molecule type" value="Transcribed_RNA"/>
</dbReference>
<proteinExistence type="predicted"/>
<protein>
    <submittedName>
        <fullName evidence="2">(northern house mosquito) hypothetical protein</fullName>
    </submittedName>
</protein>
<dbReference type="AlphaFoldDB" id="A0A8D8GN08"/>
<evidence type="ECO:0000313" key="2">
    <source>
        <dbReference type="EMBL" id="CAG6516177.1"/>
    </source>
</evidence>
<dbReference type="EMBL" id="HBUE01172942">
    <property type="protein sequence ID" value="CAG6516169.1"/>
    <property type="molecule type" value="Transcribed_RNA"/>
</dbReference>
<accession>A0A8D8GN08</accession>
<dbReference type="EMBL" id="HBUE01172947">
    <property type="protein sequence ID" value="CAG6516177.1"/>
    <property type="molecule type" value="Transcribed_RNA"/>
</dbReference>
<feature type="region of interest" description="Disordered" evidence="1">
    <location>
        <begin position="1"/>
        <end position="44"/>
    </location>
</feature>